<keyword evidence="2" id="KW-1185">Reference proteome</keyword>
<dbReference type="STRING" id="1527.SAMN04489757_11940"/>
<accession>A0A1I5GFT1</accession>
<dbReference type="OrthoDB" id="9787986at2"/>
<name>A0A1I5GFT1_9FIRM</name>
<dbReference type="Proteomes" id="UP000198806">
    <property type="component" value="Unassembled WGS sequence"/>
</dbReference>
<reference evidence="1 2" key="1">
    <citation type="submission" date="2016-10" db="EMBL/GenBank/DDBJ databases">
        <authorList>
            <person name="de Groot N.N."/>
        </authorList>
    </citation>
    <scope>NUCLEOTIDE SEQUENCE [LARGE SCALE GENOMIC DNA]</scope>
    <source>
        <strain evidence="1 2">DSM 1283</strain>
    </source>
</reference>
<dbReference type="EMBL" id="FOWD01000019">
    <property type="protein sequence ID" value="SFO34747.1"/>
    <property type="molecule type" value="Genomic_DNA"/>
</dbReference>
<evidence type="ECO:0000313" key="1">
    <source>
        <dbReference type="EMBL" id="SFO34747.1"/>
    </source>
</evidence>
<proteinExistence type="predicted"/>
<sequence>MISLKIIDVKDFMSKFLISNVFDNFLINELDINTFTHFHIDGKLNKEFYSKDELEILGERNYSKWSEIKPFAFTIIKGNKLPIFIKAVFALSPENIEKVIQKSGIPMKKEEINGLFMNLRYEKENLNIITGTSIKTFTLDKTLDQVWDGYVKDFLKYYEIAVEEI</sequence>
<organism evidence="1 2">
    <name type="scientific">Anaerocolumna aminovalerica</name>
    <dbReference type="NCBI Taxonomy" id="1527"/>
    <lineage>
        <taxon>Bacteria</taxon>
        <taxon>Bacillati</taxon>
        <taxon>Bacillota</taxon>
        <taxon>Clostridia</taxon>
        <taxon>Lachnospirales</taxon>
        <taxon>Lachnospiraceae</taxon>
        <taxon>Anaerocolumna</taxon>
    </lineage>
</organism>
<dbReference type="RefSeq" id="WP_091687073.1">
    <property type="nucleotide sequence ID" value="NZ_BAABFM010000069.1"/>
</dbReference>
<evidence type="ECO:0000313" key="2">
    <source>
        <dbReference type="Proteomes" id="UP000198806"/>
    </source>
</evidence>
<gene>
    <name evidence="1" type="ORF">SAMN04489757_11940</name>
</gene>
<protein>
    <submittedName>
        <fullName evidence="1">Uncharacterized protein</fullName>
    </submittedName>
</protein>
<dbReference type="AlphaFoldDB" id="A0A1I5GFT1"/>
<dbReference type="Pfam" id="PF18988">
    <property type="entry name" value="DUF5721"/>
    <property type="match status" value="1"/>
</dbReference>
<dbReference type="InterPro" id="IPR043779">
    <property type="entry name" value="DUF5721"/>
</dbReference>